<reference evidence="1 2" key="1">
    <citation type="submission" date="2019-03" db="EMBL/GenBank/DDBJ databases">
        <title>An improved genome assembly of the fluke Schistosoma japonicum.</title>
        <authorList>
            <person name="Hu W."/>
            <person name="Luo F."/>
            <person name="Yin M."/>
            <person name="Mo X."/>
            <person name="Sun C."/>
            <person name="Wu Q."/>
            <person name="Zhu B."/>
            <person name="Xiang M."/>
            <person name="Wang J."/>
            <person name="Wang Y."/>
            <person name="Zhang T."/>
            <person name="Xu B."/>
            <person name="Zheng H."/>
            <person name="Feng Z."/>
        </authorList>
    </citation>
    <scope>NUCLEOTIDE SEQUENCE [LARGE SCALE GENOMIC DNA]</scope>
    <source>
        <strain evidence="1">HuSjv2</strain>
        <tissue evidence="1">Worms</tissue>
    </source>
</reference>
<evidence type="ECO:0000313" key="1">
    <source>
        <dbReference type="EMBL" id="TNN04535.1"/>
    </source>
</evidence>
<organism evidence="1 2">
    <name type="scientific">Schistosoma japonicum</name>
    <name type="common">Blood fluke</name>
    <dbReference type="NCBI Taxonomy" id="6182"/>
    <lineage>
        <taxon>Eukaryota</taxon>
        <taxon>Metazoa</taxon>
        <taxon>Spiralia</taxon>
        <taxon>Lophotrochozoa</taxon>
        <taxon>Platyhelminthes</taxon>
        <taxon>Trematoda</taxon>
        <taxon>Digenea</taxon>
        <taxon>Strigeidida</taxon>
        <taxon>Schistosomatoidea</taxon>
        <taxon>Schistosomatidae</taxon>
        <taxon>Schistosoma</taxon>
    </lineage>
</organism>
<gene>
    <name evidence="1" type="ORF">EWB00_001992</name>
</gene>
<sequence>MPPEIIVRTWPLLPMEPTSASRQSVATKSQAEHPWSGVPIRGLVIQRAMQTAPLLLAFWKRTALEGSTVHPGLRCVCAWRDWHHTQSPCAGLDDGKNTSPP</sequence>
<dbReference type="EMBL" id="SKCS01001553">
    <property type="protein sequence ID" value="TNN04535.1"/>
    <property type="molecule type" value="Genomic_DNA"/>
</dbReference>
<protein>
    <submittedName>
        <fullName evidence="1">Uncharacterized protein</fullName>
    </submittedName>
</protein>
<name>A0A4Z2CJY1_SCHJA</name>
<evidence type="ECO:0000313" key="2">
    <source>
        <dbReference type="Proteomes" id="UP000311919"/>
    </source>
</evidence>
<accession>A0A4Z2CJY1</accession>
<keyword evidence="2" id="KW-1185">Reference proteome</keyword>
<dbReference type="Proteomes" id="UP000311919">
    <property type="component" value="Unassembled WGS sequence"/>
</dbReference>
<dbReference type="AlphaFoldDB" id="A0A4Z2CJY1"/>
<proteinExistence type="predicted"/>
<comment type="caution">
    <text evidence="1">The sequence shown here is derived from an EMBL/GenBank/DDBJ whole genome shotgun (WGS) entry which is preliminary data.</text>
</comment>